<evidence type="ECO:0000256" key="5">
    <source>
        <dbReference type="ARBA" id="ARBA00038306"/>
    </source>
</evidence>
<dbReference type="Gene3D" id="2.40.160.20">
    <property type="match status" value="1"/>
</dbReference>
<protein>
    <submittedName>
        <fullName evidence="8">Outer membrane beta-barrel protein</fullName>
    </submittedName>
</protein>
<comment type="similarity">
    <text evidence="5">Belongs to the Omp25/RopB family.</text>
</comment>
<feature type="chain" id="PRO_5045479083" evidence="6">
    <location>
        <begin position="25"/>
        <end position="263"/>
    </location>
</feature>
<evidence type="ECO:0000256" key="2">
    <source>
        <dbReference type="ARBA" id="ARBA00022729"/>
    </source>
</evidence>
<keyword evidence="2 6" id="KW-0732">Signal</keyword>
<evidence type="ECO:0000313" key="8">
    <source>
        <dbReference type="EMBL" id="MBC9978848.1"/>
    </source>
</evidence>
<dbReference type="PANTHER" id="PTHR34001">
    <property type="entry name" value="BLL7405 PROTEIN"/>
    <property type="match status" value="1"/>
</dbReference>
<sequence length="263" mass="27653">MKTSFPATAVAFVAMVIAGHPAFSADRSITAKPPAETTNWTGFYAGVSVGGASARENSTLALVQNNGSATASNQILTAAGSPGFSPSSAIAGGQLGFNYRFAPQFVAGVETDWSYLGMNAARQTTSIARAPDPSADFREDVSLRSIATLRARLGVLVTPQLLLFATGGLALADIGYSQRIHFAQVPDTSFNRASLSGWRSAPVVGLGGEYALGAHWSLKAEYLYAGIKTQRLSSTNSFDSSYQLQHGLDAKLSIGRVGINHRF</sequence>
<evidence type="ECO:0000313" key="9">
    <source>
        <dbReference type="Proteomes" id="UP000639516"/>
    </source>
</evidence>
<dbReference type="RefSeq" id="WP_188102589.1">
    <property type="nucleotide sequence ID" value="NZ_JAANIH010000027.1"/>
</dbReference>
<gene>
    <name evidence="8" type="ORF">HA482_11575</name>
</gene>
<feature type="signal peptide" evidence="6">
    <location>
        <begin position="1"/>
        <end position="24"/>
    </location>
</feature>
<evidence type="ECO:0000256" key="1">
    <source>
        <dbReference type="ARBA" id="ARBA00004442"/>
    </source>
</evidence>
<name>A0ABR7U455_9BRAD</name>
<evidence type="ECO:0000259" key="7">
    <source>
        <dbReference type="Pfam" id="PF13505"/>
    </source>
</evidence>
<organism evidence="8 9">
    <name type="scientific">Bradyrhizobium campsiandrae</name>
    <dbReference type="NCBI Taxonomy" id="1729892"/>
    <lineage>
        <taxon>Bacteria</taxon>
        <taxon>Pseudomonadati</taxon>
        <taxon>Pseudomonadota</taxon>
        <taxon>Alphaproteobacteria</taxon>
        <taxon>Hyphomicrobiales</taxon>
        <taxon>Nitrobacteraceae</taxon>
        <taxon>Bradyrhizobium</taxon>
    </lineage>
</organism>
<dbReference type="InterPro" id="IPR011250">
    <property type="entry name" value="OMP/PagP_B-barrel"/>
</dbReference>
<evidence type="ECO:0000256" key="3">
    <source>
        <dbReference type="ARBA" id="ARBA00023136"/>
    </source>
</evidence>
<dbReference type="Pfam" id="PF13505">
    <property type="entry name" value="OMP_b-brl"/>
    <property type="match status" value="1"/>
</dbReference>
<evidence type="ECO:0000256" key="4">
    <source>
        <dbReference type="ARBA" id="ARBA00023237"/>
    </source>
</evidence>
<evidence type="ECO:0000256" key="6">
    <source>
        <dbReference type="SAM" id="SignalP"/>
    </source>
</evidence>
<dbReference type="PANTHER" id="PTHR34001:SF3">
    <property type="entry name" value="BLL7405 PROTEIN"/>
    <property type="match status" value="1"/>
</dbReference>
<keyword evidence="3" id="KW-0472">Membrane</keyword>
<reference evidence="8 9" key="1">
    <citation type="journal article" date="2020" name="Arch. Microbiol.">
        <title>Bradyrhizobium campsiandrae sp. nov., a nitrogen-fixing bacterial strain isolated from a native leguminous tree from the Amazon adapted to flooded conditions.</title>
        <authorList>
            <person name="Cabral Michel D."/>
            <person name="Martins da Costa E."/>
            <person name="Azarias Guimaraes A."/>
            <person name="Soares de Carvalho T."/>
            <person name="Santos de Castro Caputo P."/>
            <person name="Willems A."/>
            <person name="de Souza Moreira F.M."/>
        </authorList>
    </citation>
    <scope>NUCLEOTIDE SEQUENCE [LARGE SCALE GENOMIC DNA]</scope>
    <source>
        <strain evidence="9">INPA 384B</strain>
    </source>
</reference>
<dbReference type="SUPFAM" id="SSF56925">
    <property type="entry name" value="OMPA-like"/>
    <property type="match status" value="1"/>
</dbReference>
<dbReference type="Proteomes" id="UP000639516">
    <property type="component" value="Unassembled WGS sequence"/>
</dbReference>
<dbReference type="InterPro" id="IPR027385">
    <property type="entry name" value="Beta-barrel_OMP"/>
</dbReference>
<accession>A0ABR7U455</accession>
<keyword evidence="9" id="KW-1185">Reference proteome</keyword>
<keyword evidence="4" id="KW-0998">Cell outer membrane</keyword>
<comment type="subcellular location">
    <subcellularLocation>
        <location evidence="1">Cell outer membrane</location>
    </subcellularLocation>
</comment>
<proteinExistence type="inferred from homology"/>
<dbReference type="InterPro" id="IPR051692">
    <property type="entry name" value="OMP-like"/>
</dbReference>
<dbReference type="EMBL" id="JAATTO010000014">
    <property type="protein sequence ID" value="MBC9978848.1"/>
    <property type="molecule type" value="Genomic_DNA"/>
</dbReference>
<feature type="domain" description="Outer membrane protein beta-barrel" evidence="7">
    <location>
        <begin position="33"/>
        <end position="237"/>
    </location>
</feature>
<comment type="caution">
    <text evidence="8">The sequence shown here is derived from an EMBL/GenBank/DDBJ whole genome shotgun (WGS) entry which is preliminary data.</text>
</comment>